<feature type="transmembrane region" description="Helical" evidence="2">
    <location>
        <begin position="52"/>
        <end position="72"/>
    </location>
</feature>
<evidence type="ECO:0000256" key="1">
    <source>
        <dbReference type="SAM" id="MobiDB-lite"/>
    </source>
</evidence>
<organism evidence="3 4">
    <name type="scientific">Circinella minor</name>
    <dbReference type="NCBI Taxonomy" id="1195481"/>
    <lineage>
        <taxon>Eukaryota</taxon>
        <taxon>Fungi</taxon>
        <taxon>Fungi incertae sedis</taxon>
        <taxon>Mucoromycota</taxon>
        <taxon>Mucoromycotina</taxon>
        <taxon>Mucoromycetes</taxon>
        <taxon>Mucorales</taxon>
        <taxon>Lichtheimiaceae</taxon>
        <taxon>Circinella</taxon>
    </lineage>
</organism>
<evidence type="ECO:0000313" key="4">
    <source>
        <dbReference type="Proteomes" id="UP000646827"/>
    </source>
</evidence>
<keyword evidence="2" id="KW-0472">Membrane</keyword>
<sequence>MIIQDDNKFKQPPSRIKRLFKNPQFRDVLIIIFTSLALPLTIYYSFRTFTTEVIALVVSGIPPCLRAIYIFIKKRHVDILSCIIVLSFAISGILAGIQGDPKIVLLQGSFVTAVIGLMFFFTLIPLSTPWFTIYPMTHLVGSQILATLPSQEWTDHEGEHHEMSTPDFMWQKVPSYRTLSYGLTTLWGLGLLTIFAAKAGMIYTDVPVDQIVGISKAVSASVNGVLGGITIIVYFIFRRKFRLFDIQWREENDFPLGQEEDQQTSNNHIKNSHHDNTISRTS</sequence>
<evidence type="ECO:0000313" key="3">
    <source>
        <dbReference type="EMBL" id="KAG2220033.1"/>
    </source>
</evidence>
<keyword evidence="4" id="KW-1185">Reference proteome</keyword>
<reference evidence="3 4" key="1">
    <citation type="submission" date="2020-12" db="EMBL/GenBank/DDBJ databases">
        <title>Metabolic potential, ecology and presence of endohyphal bacteria is reflected in genomic diversity of Mucoromycotina.</title>
        <authorList>
            <person name="Muszewska A."/>
            <person name="Okrasinska A."/>
            <person name="Steczkiewicz K."/>
            <person name="Drgas O."/>
            <person name="Orlowska M."/>
            <person name="Perlinska-Lenart U."/>
            <person name="Aleksandrzak-Piekarczyk T."/>
            <person name="Szatraj K."/>
            <person name="Zielenkiewicz U."/>
            <person name="Pilsyk S."/>
            <person name="Malc E."/>
            <person name="Mieczkowski P."/>
            <person name="Kruszewska J.S."/>
            <person name="Biernat P."/>
            <person name="Pawlowska J."/>
        </authorList>
    </citation>
    <scope>NUCLEOTIDE SEQUENCE [LARGE SCALE GENOMIC DNA]</scope>
    <source>
        <strain evidence="3 4">CBS 142.35</strain>
    </source>
</reference>
<comment type="caution">
    <text evidence="3">The sequence shown here is derived from an EMBL/GenBank/DDBJ whole genome shotgun (WGS) entry which is preliminary data.</text>
</comment>
<dbReference type="NCBIfam" id="NF041646">
    <property type="entry name" value="VC0807_fam"/>
    <property type="match status" value="1"/>
</dbReference>
<feature type="compositionally biased region" description="Basic and acidic residues" evidence="1">
    <location>
        <begin position="272"/>
        <end position="282"/>
    </location>
</feature>
<dbReference type="EMBL" id="JAEPRB010000154">
    <property type="protein sequence ID" value="KAG2220033.1"/>
    <property type="molecule type" value="Genomic_DNA"/>
</dbReference>
<accession>A0A8H7S254</accession>
<keyword evidence="2" id="KW-0812">Transmembrane</keyword>
<feature type="transmembrane region" description="Helical" evidence="2">
    <location>
        <begin position="178"/>
        <end position="197"/>
    </location>
</feature>
<dbReference type="AlphaFoldDB" id="A0A8H7S254"/>
<feature type="transmembrane region" description="Helical" evidence="2">
    <location>
        <begin position="79"/>
        <end position="97"/>
    </location>
</feature>
<proteinExistence type="predicted"/>
<feature type="transmembrane region" description="Helical" evidence="2">
    <location>
        <begin position="103"/>
        <end position="126"/>
    </location>
</feature>
<keyword evidence="2" id="KW-1133">Transmembrane helix</keyword>
<feature type="region of interest" description="Disordered" evidence="1">
    <location>
        <begin position="255"/>
        <end position="282"/>
    </location>
</feature>
<dbReference type="OrthoDB" id="10043543at2759"/>
<feature type="transmembrane region" description="Helical" evidence="2">
    <location>
        <begin position="217"/>
        <end position="237"/>
    </location>
</feature>
<feature type="transmembrane region" description="Helical" evidence="2">
    <location>
        <begin position="25"/>
        <end position="46"/>
    </location>
</feature>
<dbReference type="Proteomes" id="UP000646827">
    <property type="component" value="Unassembled WGS sequence"/>
</dbReference>
<protein>
    <submittedName>
        <fullName evidence="3">Uncharacterized protein</fullName>
    </submittedName>
</protein>
<name>A0A8H7S254_9FUNG</name>
<gene>
    <name evidence="3" type="ORF">INT45_012209</name>
</gene>
<evidence type="ECO:0000256" key="2">
    <source>
        <dbReference type="SAM" id="Phobius"/>
    </source>
</evidence>